<sequence length="628" mass="68985">MTGTGRDHTFQEIRPVQSLHAPAFEFTEVSGHGDFAEHDRRLEELAREAAASAASETALVLAPPVAALLEMSLDLGSDDEDLLEDARANAAAQEYDLALELLDEYLGAHPEHQEGRYLRAYCLYHLDGQGQLEALRILRPLRETPPADEGLRDRIRDLRRELRRRLTPPEITAYTQSVRTDPRGALARVEAFLELAPEEGTLSYLLALGQARDGDLERALDTAERGAAQADVDGEQVAALARRLRLALLAPHAAPAVSAFKTGDLDRARRELARMDLRWRRSVVVDDFDAYLALLLGRADGRAAPPAPRLPADRTEDLYSLIADADGQRAADLMRAGHAEQAERLLAHVLALVPGFPWLNFLYAACLYRLLRDPDRAAACAEIALRDPTLTQARQLLETIKSWQEASLVNPVVDAYVAAMESVRGGVSVERLAALRLRLVDLERIIPTLSAAVHSEEGAQIVRDLGQAIGQRLVEIADAMTVGGLYEKYDRLMSTVKGGISSAHDADRLGQALDGIAAEIKSVRKAAGKGTGDQLDELAALVSSRRAEVEKVKAGIEVSALVRRFNELAEQQSESLARLRADPYTVRSRLSGILEDARRLRRGAKRTLDTRDQTLLDELIATISRTLR</sequence>
<dbReference type="InterPro" id="IPR011990">
    <property type="entry name" value="TPR-like_helical_dom_sf"/>
</dbReference>
<proteinExistence type="predicted"/>
<organism evidence="1">
    <name type="scientific">Streptomyces sp. NBC_00003</name>
    <dbReference type="NCBI Taxonomy" id="2903608"/>
    <lineage>
        <taxon>Bacteria</taxon>
        <taxon>Bacillati</taxon>
        <taxon>Actinomycetota</taxon>
        <taxon>Actinomycetes</taxon>
        <taxon>Kitasatosporales</taxon>
        <taxon>Streptomycetaceae</taxon>
        <taxon>Streptomyces</taxon>
    </lineage>
</organism>
<evidence type="ECO:0008006" key="2">
    <source>
        <dbReference type="Google" id="ProtNLM"/>
    </source>
</evidence>
<reference evidence="1" key="1">
    <citation type="submission" date="2022-10" db="EMBL/GenBank/DDBJ databases">
        <title>The complete genomes of actinobacterial strains from the NBC collection.</title>
        <authorList>
            <person name="Joergensen T.S."/>
            <person name="Alvarez Arevalo M."/>
            <person name="Sterndorff E.B."/>
            <person name="Faurdal D."/>
            <person name="Vuksanovic O."/>
            <person name="Mourched A.-S."/>
            <person name="Charusanti P."/>
            <person name="Shaw S."/>
            <person name="Blin K."/>
            <person name="Weber T."/>
        </authorList>
    </citation>
    <scope>NUCLEOTIDE SEQUENCE</scope>
    <source>
        <strain evidence="1">NBC_00003</strain>
    </source>
</reference>
<dbReference type="SUPFAM" id="SSF48452">
    <property type="entry name" value="TPR-like"/>
    <property type="match status" value="1"/>
</dbReference>
<dbReference type="Gene3D" id="1.25.40.10">
    <property type="entry name" value="Tetratricopeptide repeat domain"/>
    <property type="match status" value="1"/>
</dbReference>
<dbReference type="EMBL" id="CP108318">
    <property type="protein sequence ID" value="WTW65993.1"/>
    <property type="molecule type" value="Genomic_DNA"/>
</dbReference>
<evidence type="ECO:0000313" key="1">
    <source>
        <dbReference type="EMBL" id="WTW65993.1"/>
    </source>
</evidence>
<name>A0AAU2VFG7_9ACTN</name>
<gene>
    <name evidence="1" type="ORF">OG549_38125</name>
</gene>
<accession>A0AAU2VFG7</accession>
<protein>
    <recommendedName>
        <fullName evidence="2">Tetratricopeptide repeat protein</fullName>
    </recommendedName>
</protein>
<dbReference type="AlphaFoldDB" id="A0AAU2VFG7"/>